<gene>
    <name evidence="1" type="ORF">FLONG3_7444</name>
</gene>
<reference evidence="1 2" key="1">
    <citation type="journal article" date="2018" name="PLoS Pathog.">
        <title>Evolution of structural diversity of trichothecenes, a family of toxins produced by plant pathogenic and entomopathogenic fungi.</title>
        <authorList>
            <person name="Proctor R.H."/>
            <person name="McCormick S.P."/>
            <person name="Kim H.S."/>
            <person name="Cardoza R.E."/>
            <person name="Stanley A.M."/>
            <person name="Lindo L."/>
            <person name="Kelly A."/>
            <person name="Brown D.W."/>
            <person name="Lee T."/>
            <person name="Vaughan M.M."/>
            <person name="Alexander N.J."/>
            <person name="Busman M."/>
            <person name="Gutierrez S."/>
        </authorList>
    </citation>
    <scope>NUCLEOTIDE SEQUENCE [LARGE SCALE GENOMIC DNA]</scope>
    <source>
        <strain evidence="1 2">NRRL 20695</strain>
    </source>
</reference>
<dbReference type="Proteomes" id="UP000266234">
    <property type="component" value="Unassembled WGS sequence"/>
</dbReference>
<dbReference type="AlphaFoldDB" id="A0A395SDN6"/>
<dbReference type="EMBL" id="PXOG01000171">
    <property type="protein sequence ID" value="RGP70375.1"/>
    <property type="molecule type" value="Genomic_DNA"/>
</dbReference>
<comment type="caution">
    <text evidence="1">The sequence shown here is derived from an EMBL/GenBank/DDBJ whole genome shotgun (WGS) entry which is preliminary data.</text>
</comment>
<evidence type="ECO:0000313" key="1">
    <source>
        <dbReference type="EMBL" id="RGP70375.1"/>
    </source>
</evidence>
<proteinExistence type="predicted"/>
<evidence type="ECO:0000313" key="2">
    <source>
        <dbReference type="Proteomes" id="UP000266234"/>
    </source>
</evidence>
<organism evidence="1 2">
    <name type="scientific">Fusarium longipes</name>
    <dbReference type="NCBI Taxonomy" id="694270"/>
    <lineage>
        <taxon>Eukaryota</taxon>
        <taxon>Fungi</taxon>
        <taxon>Dikarya</taxon>
        <taxon>Ascomycota</taxon>
        <taxon>Pezizomycotina</taxon>
        <taxon>Sordariomycetes</taxon>
        <taxon>Hypocreomycetidae</taxon>
        <taxon>Hypocreales</taxon>
        <taxon>Nectriaceae</taxon>
        <taxon>Fusarium</taxon>
    </lineage>
</organism>
<accession>A0A395SDN6</accession>
<name>A0A395SDN6_9HYPO</name>
<keyword evidence="2" id="KW-1185">Reference proteome</keyword>
<sequence>MLTEFSDNTMVKMEEACAFIDALPAVIEGGTGIYVKETMPVAPLLRYLSILFVDRVSQERLTSSGRTHEQSALLYNVDIEASEDNEYGHLLLRLSNRFFYQRSLALATSLVFLKMVALLVKLEIMMFVGSTKNLKRLKANSLDLDEIMVLGKDHLGPANGLAAQSLQLSSLLGPNRSLRDHTSAAIPSFLMPETPSITSVG</sequence>
<protein>
    <submittedName>
        <fullName evidence="1">Uncharacterized protein</fullName>
    </submittedName>
</protein>